<reference evidence="1 2" key="1">
    <citation type="submission" date="2023-11" db="EMBL/GenBank/DDBJ databases">
        <title>MicrobeMod: A computational toolkit for identifying prokaryotic methylation and restriction-modification with nanopore sequencing.</title>
        <authorList>
            <person name="Crits-Christoph A."/>
            <person name="Kang S.C."/>
            <person name="Lee H."/>
            <person name="Ostrov N."/>
        </authorList>
    </citation>
    <scope>NUCLEOTIDE SEQUENCE [LARGE SCALE GENOMIC DNA]</scope>
    <source>
        <strain evidence="1 2">ATCC 33173</strain>
    </source>
</reference>
<sequence length="105" mass="12217">MSNDEHKNKIATKSSRYKNNKPYLVSILAASLPEKSFVHYLTETLKIRHGQIFILQPNSRLQRPKIALPLIKIMHRIGSRNDFDSLWSWEMSMEAYADKMPSNLS</sequence>
<keyword evidence="2" id="KW-1185">Reference proteome</keyword>
<evidence type="ECO:0000313" key="1">
    <source>
        <dbReference type="EMBL" id="WPU48727.1"/>
    </source>
</evidence>
<dbReference type="Proteomes" id="UP001322512">
    <property type="component" value="Chromosome"/>
</dbReference>
<gene>
    <name evidence="1" type="ORF">SR933_07495</name>
</gene>
<proteinExistence type="predicted"/>
<accession>A0ABZ0TDS2</accession>
<dbReference type="GeneID" id="91011950"/>
<dbReference type="RefSeq" id="WP_157953416.1">
    <property type="nucleotide sequence ID" value="NC_014532.2"/>
</dbReference>
<organism evidence="1 2">
    <name type="scientific">Halomonas elongata (strain ATCC 33173 / DSM 2581 / NBRC 15536 / NCIMB 2198 / 1H9)</name>
    <dbReference type="NCBI Taxonomy" id="768066"/>
    <lineage>
        <taxon>Bacteria</taxon>
        <taxon>Pseudomonadati</taxon>
        <taxon>Pseudomonadota</taxon>
        <taxon>Gammaproteobacteria</taxon>
        <taxon>Oceanospirillales</taxon>
        <taxon>Halomonadaceae</taxon>
        <taxon>Halomonas</taxon>
    </lineage>
</organism>
<evidence type="ECO:0000313" key="2">
    <source>
        <dbReference type="Proteomes" id="UP001322512"/>
    </source>
</evidence>
<name>A0ABZ0TDS2_HALED</name>
<protein>
    <submittedName>
        <fullName evidence="1">Uncharacterized protein</fullName>
    </submittedName>
</protein>
<dbReference type="EMBL" id="CP139472">
    <property type="protein sequence ID" value="WPU48727.1"/>
    <property type="molecule type" value="Genomic_DNA"/>
</dbReference>